<evidence type="ECO:0000313" key="1">
    <source>
        <dbReference type="EMBL" id="BEG98452.1"/>
    </source>
</evidence>
<sequence>MSLWNPWHGCHKISPGCLHCYVYRIDAKHGRDSSLVTKTRDFDLPLKKKRNKEYKIPSGDVVYTCFSSDFFLEDADEWRIDVWNMIRARNDLHFFIITKRIDRFNNCLPDDWKDGYENVTICCTVENQDRADYRLPIYLKAPIKHKIIVCEPLLEQINLSAYLGTSIEEVVVGGESGHDARVCNYDWVLDIRKQCIEKKVPFYFKQTGARFIKNGRLYILQRKFQHSQAKKAGIDYR</sequence>
<dbReference type="EMBL" id="AP028055">
    <property type="protein sequence ID" value="BEG98452.1"/>
    <property type="molecule type" value="Genomic_DNA"/>
</dbReference>
<evidence type="ECO:0008006" key="3">
    <source>
        <dbReference type="Google" id="ProtNLM"/>
    </source>
</evidence>
<dbReference type="InterPro" id="IPR011101">
    <property type="entry name" value="DUF5131"/>
</dbReference>
<reference evidence="1 2" key="1">
    <citation type="submission" date="2023-04" db="EMBL/GenBank/DDBJ databases">
        <title>Draft genome sequence of acteroides sedimenti strain YN3PY1.</title>
        <authorList>
            <person name="Yoshida N."/>
        </authorList>
    </citation>
    <scope>NUCLEOTIDE SEQUENCE [LARGE SCALE GENOMIC DNA]</scope>
    <source>
        <strain evidence="1 2">YN3PY1</strain>
    </source>
</reference>
<name>A0ABN6Z1H6_9BACE</name>
<dbReference type="Pfam" id="PF07505">
    <property type="entry name" value="DUF5131"/>
    <property type="match status" value="1"/>
</dbReference>
<protein>
    <recommendedName>
        <fullName evidence="3">DUF5131 family protein</fullName>
    </recommendedName>
</protein>
<gene>
    <name evidence="1" type="ORF">BSYN_07170</name>
</gene>
<organism evidence="1 2">
    <name type="scientific">Bacteroides sedimenti</name>
    <dbReference type="NCBI Taxonomy" id="2136147"/>
    <lineage>
        <taxon>Bacteria</taxon>
        <taxon>Pseudomonadati</taxon>
        <taxon>Bacteroidota</taxon>
        <taxon>Bacteroidia</taxon>
        <taxon>Bacteroidales</taxon>
        <taxon>Bacteroidaceae</taxon>
        <taxon>Bacteroides</taxon>
    </lineage>
</organism>
<keyword evidence="2" id="KW-1185">Reference proteome</keyword>
<dbReference type="RefSeq" id="WP_353333398.1">
    <property type="nucleotide sequence ID" value="NZ_AP028055.1"/>
</dbReference>
<evidence type="ECO:0000313" key="2">
    <source>
        <dbReference type="Proteomes" id="UP001496674"/>
    </source>
</evidence>
<accession>A0ABN6Z1H6</accession>
<dbReference type="Proteomes" id="UP001496674">
    <property type="component" value="Chromosome"/>
</dbReference>
<proteinExistence type="predicted"/>